<feature type="binding site" evidence="14">
    <location>
        <position position="193"/>
    </location>
    <ligand>
        <name>thiamine diphosphate</name>
        <dbReference type="ChEBI" id="CHEBI:58937"/>
    </ligand>
</feature>
<feature type="binding site" evidence="15">
    <location>
        <position position="163"/>
    </location>
    <ligand>
        <name>Mg(2+)</name>
        <dbReference type="ChEBI" id="CHEBI:18420"/>
    </ligand>
</feature>
<keyword evidence="8 15" id="KW-0460">Magnesium</keyword>
<feature type="binding site" evidence="13">
    <location>
        <position position="269"/>
    </location>
    <ligand>
        <name>substrate</name>
    </ligand>
</feature>
<dbReference type="SUPFAM" id="SSF52922">
    <property type="entry name" value="TK C-terminal domain-like"/>
    <property type="match status" value="1"/>
</dbReference>
<feature type="domain" description="Transketolase-like pyrimidine-binding" evidence="17">
    <location>
        <begin position="361"/>
        <end position="539"/>
    </location>
</feature>
<evidence type="ECO:0000256" key="11">
    <source>
        <dbReference type="NCBIfam" id="TIGR00232"/>
    </source>
</evidence>
<evidence type="ECO:0000256" key="7">
    <source>
        <dbReference type="ARBA" id="ARBA00022723"/>
    </source>
</evidence>
<dbReference type="PROSITE" id="PS00802">
    <property type="entry name" value="TRANSKETOLASE_2"/>
    <property type="match status" value="1"/>
</dbReference>
<feature type="binding site" evidence="13">
    <location>
        <position position="534"/>
    </location>
    <ligand>
        <name>substrate</name>
    </ligand>
</feature>
<dbReference type="SMART" id="SM00861">
    <property type="entry name" value="Transket_pyr"/>
    <property type="match status" value="1"/>
</dbReference>
<dbReference type="CDD" id="cd02012">
    <property type="entry name" value="TPP_TK"/>
    <property type="match status" value="1"/>
</dbReference>
<dbReference type="InterPro" id="IPR033247">
    <property type="entry name" value="Transketolase_fam"/>
</dbReference>
<comment type="cofactor">
    <cofactor evidence="2">
        <name>Co(2+)</name>
        <dbReference type="ChEBI" id="CHEBI:48828"/>
    </cofactor>
</comment>
<comment type="cofactor">
    <cofactor evidence="14">
        <name>thiamine diphosphate</name>
        <dbReference type="ChEBI" id="CHEBI:58937"/>
    </cofactor>
    <text evidence="14">Binds 1 thiamine pyrophosphate per subunit. During the reaction, the substrate forms a covalent intermediate with the cofactor.</text>
</comment>
<dbReference type="InterPro" id="IPR005475">
    <property type="entry name" value="Transketolase-like_Pyr-bd"/>
</dbReference>
<dbReference type="PANTHER" id="PTHR43522">
    <property type="entry name" value="TRANSKETOLASE"/>
    <property type="match status" value="1"/>
</dbReference>
<feature type="binding site" evidence="13">
    <location>
        <position position="477"/>
    </location>
    <ligand>
        <name>substrate</name>
    </ligand>
</feature>
<keyword evidence="6 18" id="KW-0808">Transferase</keyword>
<feature type="binding site" evidence="14">
    <location>
        <position position="445"/>
    </location>
    <ligand>
        <name>thiamine diphosphate</name>
        <dbReference type="ChEBI" id="CHEBI:58937"/>
    </ligand>
</feature>
<dbReference type="EC" id="2.2.1.1" evidence="5 11"/>
<dbReference type="GO" id="GO:0009052">
    <property type="term" value="P:pentose-phosphate shunt, non-oxidative branch"/>
    <property type="evidence" value="ECO:0007669"/>
    <property type="project" value="UniProtKB-ARBA"/>
</dbReference>
<dbReference type="Pfam" id="PF22613">
    <property type="entry name" value="Transketolase_C_1"/>
    <property type="match status" value="1"/>
</dbReference>
<dbReference type="GO" id="GO:0004802">
    <property type="term" value="F:transketolase activity"/>
    <property type="evidence" value="ECO:0007669"/>
    <property type="project" value="UniProtKB-UniRule"/>
</dbReference>
<feature type="site" description="Important for catalytic activity" evidence="16">
    <location>
        <position position="269"/>
    </location>
</feature>
<dbReference type="CDD" id="cd07033">
    <property type="entry name" value="TPP_PYR_DXS_TK_like"/>
    <property type="match status" value="1"/>
</dbReference>
<dbReference type="FunFam" id="3.40.50.970:FF:000004">
    <property type="entry name" value="Transketolase"/>
    <property type="match status" value="1"/>
</dbReference>
<dbReference type="InterPro" id="IPR009014">
    <property type="entry name" value="Transketo_C/PFOR_II"/>
</dbReference>
<dbReference type="Pfam" id="PF00456">
    <property type="entry name" value="Transketolase_N"/>
    <property type="match status" value="1"/>
</dbReference>
<comment type="cofactor">
    <cofactor evidence="1">
        <name>Ca(2+)</name>
        <dbReference type="ChEBI" id="CHEBI:29108"/>
    </cofactor>
</comment>
<comment type="cofactor">
    <cofactor evidence="15">
        <name>Mg(2+)</name>
        <dbReference type="ChEBI" id="CHEBI:18420"/>
    </cofactor>
    <text evidence="15">Binds 1 Mg(2+) ion per subunit. Can also utilize other divalent metal cations, such as Ca(2+), Mn(2+) and Co(2+).</text>
</comment>
<dbReference type="FunFam" id="3.40.50.920:FF:000003">
    <property type="entry name" value="Transketolase"/>
    <property type="match status" value="1"/>
</dbReference>
<evidence type="ECO:0000256" key="15">
    <source>
        <dbReference type="PIRSR" id="PIRSR605478-4"/>
    </source>
</evidence>
<gene>
    <name evidence="18" type="primary">tkt</name>
    <name evidence="18" type="ORF">FJZ47_13765</name>
</gene>
<dbReference type="GO" id="GO:0046872">
    <property type="term" value="F:metal ion binding"/>
    <property type="evidence" value="ECO:0007669"/>
    <property type="project" value="UniProtKB-KW"/>
</dbReference>
<feature type="binding site" evidence="13">
    <location>
        <position position="30"/>
    </location>
    <ligand>
        <name>substrate</name>
    </ligand>
</feature>
<feature type="binding site" evidence="14">
    <location>
        <position position="70"/>
    </location>
    <ligand>
        <name>thiamine diphosphate</name>
        <dbReference type="ChEBI" id="CHEBI:58937"/>
    </ligand>
</feature>
<evidence type="ECO:0000256" key="10">
    <source>
        <dbReference type="ARBA" id="ARBA00049473"/>
    </source>
</evidence>
<dbReference type="PANTHER" id="PTHR43522:SF2">
    <property type="entry name" value="TRANSKETOLASE 1-RELATED"/>
    <property type="match status" value="1"/>
</dbReference>
<comment type="subunit">
    <text evidence="4">Homodimer.</text>
</comment>
<dbReference type="InterPro" id="IPR029061">
    <property type="entry name" value="THDP-binding"/>
</dbReference>
<organism evidence="18 19">
    <name type="scientific">Tectimicrobiota bacterium</name>
    <dbReference type="NCBI Taxonomy" id="2528274"/>
    <lineage>
        <taxon>Bacteria</taxon>
        <taxon>Pseudomonadati</taxon>
        <taxon>Nitrospinota/Tectimicrobiota group</taxon>
        <taxon>Candidatus Tectimicrobiota</taxon>
    </lineage>
</organism>
<feature type="binding site" evidence="14">
    <location>
        <begin position="122"/>
        <end position="124"/>
    </location>
    <ligand>
        <name>thiamine diphosphate</name>
        <dbReference type="ChEBI" id="CHEBI:58937"/>
    </ligand>
</feature>
<dbReference type="SUPFAM" id="SSF52518">
    <property type="entry name" value="Thiamin diphosphate-binding fold (THDP-binding)"/>
    <property type="match status" value="2"/>
</dbReference>
<dbReference type="AlphaFoldDB" id="A0A937W121"/>
<evidence type="ECO:0000313" key="19">
    <source>
        <dbReference type="Proteomes" id="UP000712673"/>
    </source>
</evidence>
<feature type="binding site" evidence="13">
    <location>
        <position position="364"/>
    </location>
    <ligand>
        <name>substrate</name>
    </ligand>
</feature>
<feature type="binding site" evidence="15">
    <location>
        <position position="195"/>
    </location>
    <ligand>
        <name>Mg(2+)</name>
        <dbReference type="ChEBI" id="CHEBI:18420"/>
    </ligand>
</feature>
<dbReference type="NCBIfam" id="TIGR00232">
    <property type="entry name" value="tktlase_bact"/>
    <property type="match status" value="1"/>
</dbReference>
<feature type="binding site" evidence="14">
    <location>
        <position position="164"/>
    </location>
    <ligand>
        <name>thiamine diphosphate</name>
        <dbReference type="ChEBI" id="CHEBI:58937"/>
    </ligand>
</feature>
<dbReference type="Gene3D" id="3.40.50.970">
    <property type="match status" value="2"/>
</dbReference>
<dbReference type="Gene3D" id="3.40.50.920">
    <property type="match status" value="1"/>
</dbReference>
<evidence type="ECO:0000256" key="9">
    <source>
        <dbReference type="ARBA" id="ARBA00023052"/>
    </source>
</evidence>
<name>A0A937W121_UNCTE</name>
<feature type="binding site" evidence="15">
    <location>
        <position position="193"/>
    </location>
    <ligand>
        <name>Mg(2+)</name>
        <dbReference type="ChEBI" id="CHEBI:18420"/>
    </ligand>
</feature>
<sequence length="681" mass="74523">MATGTTLDELCINTIRTLSMDSVQKANSGHPGTAMAMAPVMHTLWDRFLRFNPAQPRWLNRDRFILSCGHASMLLYSTLHVNGFDLPLDELMNFRQLHSRCPGHPEYTPDHSLTPGVETTTGPLGQGVATSVGMAIASRWLGARYNQPGHEIISHNIVALCGDGCMMEGISGEAASLAGHLGLSNLVWIYDNNRITIEGNTALAFTDDVATRFMGYHWNVQRVGDANDIEQLEQAFATALQEDERPSLIIVDSHIAYGAPHKQDTSAAHGEPLGEDEIRATKERYGWDPDKHFYVPDEVKARMTAIRERGTQQEAAWNTQFAAYRQAHPDLARELEMIQAGALPAGWDQDIPVYPADPRGAAGRDASGQVQNAIAQRVPWLVGGAADLAPSTKTRLTFKDAGDFQKGSYGGRNLHFGVREHAMGAAMNGMALMGLRAYGSGFLIFSDYSRPTLRLASLMELPAMYIFTHDSIGVGEDGPTHQPIEHLASLRAIPHLTVLRPADSNEVAEAWKVAMEIHKYTQGERGPVALILSRQAMPTIDRSKFGAASGVKQGAYVVADPQGAPDVILMATGTELQWCMAAYEQLQADGIKTRVVSMPSWEIFEHQPQAYRDTVLPPSCRARVAVEMASTFGWDRYVGLDGRIIARADFGASAPLKDLLKEFGFTVEHIVAEAKALVGRK</sequence>
<dbReference type="InterPro" id="IPR005474">
    <property type="entry name" value="Transketolase_N"/>
</dbReference>
<dbReference type="InterPro" id="IPR005478">
    <property type="entry name" value="Transketolase_bac-like"/>
</dbReference>
<feature type="binding site" evidence="13">
    <location>
        <position position="391"/>
    </location>
    <ligand>
        <name>substrate</name>
    </ligand>
</feature>
<evidence type="ECO:0000256" key="5">
    <source>
        <dbReference type="ARBA" id="ARBA00013152"/>
    </source>
</evidence>
<dbReference type="InterPro" id="IPR020826">
    <property type="entry name" value="Transketolase_BS"/>
</dbReference>
<dbReference type="GO" id="GO:0005829">
    <property type="term" value="C:cytosol"/>
    <property type="evidence" value="ECO:0007669"/>
    <property type="project" value="TreeGrafter"/>
</dbReference>
<comment type="caution">
    <text evidence="18">The sequence shown here is derived from an EMBL/GenBank/DDBJ whole genome shotgun (WGS) entry which is preliminary data.</text>
</comment>
<evidence type="ECO:0000256" key="13">
    <source>
        <dbReference type="PIRSR" id="PIRSR605478-2"/>
    </source>
</evidence>
<dbReference type="FunFam" id="3.40.50.970:FF:000003">
    <property type="entry name" value="Transketolase"/>
    <property type="match status" value="1"/>
</dbReference>
<comment type="catalytic activity">
    <reaction evidence="10">
        <text>D-sedoheptulose 7-phosphate + D-glyceraldehyde 3-phosphate = aldehydo-D-ribose 5-phosphate + D-xylulose 5-phosphate</text>
        <dbReference type="Rhea" id="RHEA:10508"/>
        <dbReference type="ChEBI" id="CHEBI:57483"/>
        <dbReference type="ChEBI" id="CHEBI:57737"/>
        <dbReference type="ChEBI" id="CHEBI:58273"/>
        <dbReference type="ChEBI" id="CHEBI:59776"/>
        <dbReference type="EC" id="2.2.1.1"/>
    </reaction>
</comment>
<keyword evidence="9 14" id="KW-0786">Thiamine pyrophosphate</keyword>
<evidence type="ECO:0000256" key="3">
    <source>
        <dbReference type="ARBA" id="ARBA00007131"/>
    </source>
</evidence>
<evidence type="ECO:0000256" key="1">
    <source>
        <dbReference type="ARBA" id="ARBA00001913"/>
    </source>
</evidence>
<dbReference type="InterPro" id="IPR055152">
    <property type="entry name" value="Transketolase-like_C_2"/>
</dbReference>
<evidence type="ECO:0000256" key="6">
    <source>
        <dbReference type="ARBA" id="ARBA00022679"/>
    </source>
</evidence>
<evidence type="ECO:0000256" key="8">
    <source>
        <dbReference type="ARBA" id="ARBA00022842"/>
    </source>
</evidence>
<comment type="similarity">
    <text evidence="3">Belongs to the transketolase family.</text>
</comment>
<dbReference type="Proteomes" id="UP000712673">
    <property type="component" value="Unassembled WGS sequence"/>
</dbReference>
<keyword evidence="7 15" id="KW-0479">Metal-binding</keyword>
<evidence type="ECO:0000256" key="12">
    <source>
        <dbReference type="PIRSR" id="PIRSR605478-1"/>
    </source>
</evidence>
<protein>
    <recommendedName>
        <fullName evidence="5 11">Transketolase</fullName>
        <ecNumber evidence="5 11">2.2.1.1</ecNumber>
    </recommendedName>
</protein>
<dbReference type="EMBL" id="VGLS01000422">
    <property type="protein sequence ID" value="MBM3224856.1"/>
    <property type="molecule type" value="Genomic_DNA"/>
</dbReference>
<reference evidence="18" key="1">
    <citation type="submission" date="2019-03" db="EMBL/GenBank/DDBJ databases">
        <title>Lake Tanganyika Metagenome-Assembled Genomes (MAGs).</title>
        <authorList>
            <person name="Tran P."/>
        </authorList>
    </citation>
    <scope>NUCLEOTIDE SEQUENCE</scope>
    <source>
        <strain evidence="18">K_DeepCast_65m_m2_066</strain>
    </source>
</reference>
<feature type="binding site" evidence="13">
    <location>
        <position position="481"/>
    </location>
    <ligand>
        <name>substrate</name>
    </ligand>
</feature>
<evidence type="ECO:0000256" key="2">
    <source>
        <dbReference type="ARBA" id="ARBA00001941"/>
    </source>
</evidence>
<dbReference type="Pfam" id="PF02779">
    <property type="entry name" value="Transket_pyr"/>
    <property type="match status" value="1"/>
</dbReference>
<proteinExistence type="inferred from homology"/>
<feature type="active site" description="Proton donor" evidence="12">
    <location>
        <position position="420"/>
    </location>
</feature>
<feature type="binding site" evidence="13">
    <location>
        <position position="469"/>
    </location>
    <ligand>
        <name>substrate</name>
    </ligand>
</feature>
<evidence type="ECO:0000313" key="18">
    <source>
        <dbReference type="EMBL" id="MBM3224856.1"/>
    </source>
</evidence>
<evidence type="ECO:0000256" key="14">
    <source>
        <dbReference type="PIRSR" id="PIRSR605478-3"/>
    </source>
</evidence>
<feature type="site" description="Important for catalytic activity" evidence="16">
    <location>
        <position position="30"/>
    </location>
</feature>
<evidence type="ECO:0000259" key="17">
    <source>
        <dbReference type="SMART" id="SM00861"/>
    </source>
</evidence>
<accession>A0A937W121</accession>
<feature type="binding site" evidence="14">
    <location>
        <position position="269"/>
    </location>
    <ligand>
        <name>thiamine diphosphate</name>
        <dbReference type="ChEBI" id="CHEBI:58937"/>
    </ligand>
</feature>
<evidence type="ECO:0000256" key="4">
    <source>
        <dbReference type="ARBA" id="ARBA00011738"/>
    </source>
</evidence>
<evidence type="ECO:0000256" key="16">
    <source>
        <dbReference type="PIRSR" id="PIRSR605478-5"/>
    </source>
</evidence>